<dbReference type="AlphaFoldDB" id="A0A644VXR6"/>
<feature type="compositionally biased region" description="Basic and acidic residues" evidence="1">
    <location>
        <begin position="346"/>
        <end position="367"/>
    </location>
</feature>
<feature type="compositionally biased region" description="Basic and acidic residues" evidence="1">
    <location>
        <begin position="194"/>
        <end position="204"/>
    </location>
</feature>
<feature type="compositionally biased region" description="Basic and acidic residues" evidence="1">
    <location>
        <begin position="165"/>
        <end position="185"/>
    </location>
</feature>
<feature type="region of interest" description="Disordered" evidence="1">
    <location>
        <begin position="346"/>
        <end position="373"/>
    </location>
</feature>
<sequence>MRSFRSPQVDSGIDQGIDDVHDKVDQDEHGRHDHEIGHDDGPVRGVDGVHQELAHPRPGEDGLRHGGEGDKAADLHAEHRHHGNEGVLQRMGEEEAPPGDPLGPGEPDEVLSHHFHDLGPDEPNEHGQRSEGEGHRREDDVPEPVPREEGEGDAEEGSRGSPARRGQESLLHGEVEDEQNAHPEGRQGNAQQRPAHDRPAERAVRPRPGVDPAGQGHRQGQEHREEDQFEGGGHPLHDEGQGGALEDVGHPQVTPDEVLQEDPVLHPQGPVEAEGCPGLGDLGIRGRGRHDHEDRVAGEAHHEKNDHRDGEQDDNHLDKAFQQIFQHGSYPRFVWNGEHRLEQQAYRQRERCRAQRQGRETDRDVGFRRSCHG</sequence>
<evidence type="ECO:0000256" key="1">
    <source>
        <dbReference type="SAM" id="MobiDB-lite"/>
    </source>
</evidence>
<comment type="caution">
    <text evidence="2">The sequence shown here is derived from an EMBL/GenBank/DDBJ whole genome shotgun (WGS) entry which is preliminary data.</text>
</comment>
<gene>
    <name evidence="2" type="ORF">SDC9_42384</name>
</gene>
<dbReference type="EMBL" id="VSSQ01000500">
    <property type="protein sequence ID" value="MPL96209.1"/>
    <property type="molecule type" value="Genomic_DNA"/>
</dbReference>
<proteinExistence type="predicted"/>
<accession>A0A644VXR6</accession>
<name>A0A644VXR6_9ZZZZ</name>
<feature type="compositionally biased region" description="Basic and acidic residues" evidence="1">
    <location>
        <begin position="290"/>
        <end position="319"/>
    </location>
</feature>
<organism evidence="2">
    <name type="scientific">bioreactor metagenome</name>
    <dbReference type="NCBI Taxonomy" id="1076179"/>
    <lineage>
        <taxon>unclassified sequences</taxon>
        <taxon>metagenomes</taxon>
        <taxon>ecological metagenomes</taxon>
    </lineage>
</organism>
<feature type="region of interest" description="Disordered" evidence="1">
    <location>
        <begin position="1"/>
        <end position="321"/>
    </location>
</feature>
<feature type="compositionally biased region" description="Basic and acidic residues" evidence="1">
    <location>
        <begin position="18"/>
        <end position="77"/>
    </location>
</feature>
<reference evidence="2" key="1">
    <citation type="submission" date="2019-08" db="EMBL/GenBank/DDBJ databases">
        <authorList>
            <person name="Kucharzyk K."/>
            <person name="Murdoch R.W."/>
            <person name="Higgins S."/>
            <person name="Loffler F."/>
        </authorList>
    </citation>
    <scope>NUCLEOTIDE SEQUENCE</scope>
</reference>
<protein>
    <submittedName>
        <fullName evidence="2">Uncharacterized protein</fullName>
    </submittedName>
</protein>
<feature type="compositionally biased region" description="Basic and acidic residues" evidence="1">
    <location>
        <begin position="110"/>
        <end position="149"/>
    </location>
</feature>
<evidence type="ECO:0000313" key="2">
    <source>
        <dbReference type="EMBL" id="MPL96209.1"/>
    </source>
</evidence>